<proteinExistence type="predicted"/>
<protein>
    <submittedName>
        <fullName evidence="1">Uncharacterized protein</fullName>
    </submittedName>
</protein>
<gene>
    <name evidence="1" type="ORF">FHS40_008921</name>
</gene>
<sequence>MWVDSVAPEELDAGVAQTMRLFQKQVAEEADIRLTAVGDRLFAVRIDGSPGLDWRRHCDHLSYTLIDTPPERVLCRTRSLLLVEHLEDRSVDLRIRRHRTQRRLPRLLRLVAVKVVAIVVLQQGRPGFLLGLTQIPRGDQRGSGGVVSDETAVDMLSGAHGVGVAFAAEVPGLLLVSVLVPSVARLREGLRVEVVFGLGAAQAVLRELFGDFLDEQGDRGIAALLIGGLADEPVVVGDGIATHVGGLETQIRDEHLQASVIACGGLADPPGQPPQGADLDVPLGIVRRTELDQMSSIAEMCDFQYSGGRWHELGHG</sequence>
<evidence type="ECO:0000313" key="2">
    <source>
        <dbReference type="Proteomes" id="UP000549009"/>
    </source>
</evidence>
<reference evidence="1 2" key="1">
    <citation type="submission" date="2020-08" db="EMBL/GenBank/DDBJ databases">
        <title>Genomic Encyclopedia of Type Strains, Phase III (KMG-III): the genomes of soil and plant-associated and newly described type strains.</title>
        <authorList>
            <person name="Whitman W."/>
        </authorList>
    </citation>
    <scope>NUCLEOTIDE SEQUENCE [LARGE SCALE GENOMIC DNA]</scope>
    <source>
        <strain evidence="1 2">CECT 3146</strain>
    </source>
</reference>
<organism evidence="1 2">
    <name type="scientific">Streptomyces spectabilis</name>
    <dbReference type="NCBI Taxonomy" id="68270"/>
    <lineage>
        <taxon>Bacteria</taxon>
        <taxon>Bacillati</taxon>
        <taxon>Actinomycetota</taxon>
        <taxon>Actinomycetes</taxon>
        <taxon>Kitasatosporales</taxon>
        <taxon>Streptomycetaceae</taxon>
        <taxon>Streptomyces</taxon>
    </lineage>
</organism>
<dbReference type="AlphaFoldDB" id="A0A7W8B4Z3"/>
<evidence type="ECO:0000313" key="1">
    <source>
        <dbReference type="EMBL" id="MBB5109791.1"/>
    </source>
</evidence>
<name>A0A7W8B4Z3_STRST</name>
<dbReference type="RefSeq" id="WP_184926797.1">
    <property type="nucleotide sequence ID" value="NZ_BMSQ01000045.1"/>
</dbReference>
<comment type="caution">
    <text evidence="1">The sequence shown here is derived from an EMBL/GenBank/DDBJ whole genome shotgun (WGS) entry which is preliminary data.</text>
</comment>
<dbReference type="EMBL" id="JACHJD010000039">
    <property type="protein sequence ID" value="MBB5109791.1"/>
    <property type="molecule type" value="Genomic_DNA"/>
</dbReference>
<accession>A0A7W8B4Z3</accession>
<keyword evidence="2" id="KW-1185">Reference proteome</keyword>
<dbReference type="Proteomes" id="UP000549009">
    <property type="component" value="Unassembled WGS sequence"/>
</dbReference>